<sequence length="154" mass="17510">MRLFRERMGVGLTQPRERTSCGWTSCMKRVTRSPRAVCALHRVRRLPRAAVPRSGCGGAGRGRQAGTWSLTLSLPRDPHLRMSTREDSNCFSVFKHSLTFLSGKPFKKRHTRKGYGAPIWPRPQRTTACVCQRHLLSLHAHACTCELARSWRDV</sequence>
<evidence type="ECO:0000313" key="2">
    <source>
        <dbReference type="Proteomes" id="UP000664940"/>
    </source>
</evidence>
<proteinExistence type="predicted"/>
<protein>
    <submittedName>
        <fullName evidence="1">Uncharacterized protein</fullName>
    </submittedName>
</protein>
<organism evidence="1 2">
    <name type="scientific">Phyllostomus discolor</name>
    <name type="common">pale spear-nosed bat</name>
    <dbReference type="NCBI Taxonomy" id="89673"/>
    <lineage>
        <taxon>Eukaryota</taxon>
        <taxon>Metazoa</taxon>
        <taxon>Chordata</taxon>
        <taxon>Craniata</taxon>
        <taxon>Vertebrata</taxon>
        <taxon>Euteleostomi</taxon>
        <taxon>Mammalia</taxon>
        <taxon>Eutheria</taxon>
        <taxon>Laurasiatheria</taxon>
        <taxon>Chiroptera</taxon>
        <taxon>Yangochiroptera</taxon>
        <taxon>Phyllostomidae</taxon>
        <taxon>Phyllostominae</taxon>
        <taxon>Phyllostomus</taxon>
    </lineage>
</organism>
<evidence type="ECO:0000313" key="1">
    <source>
        <dbReference type="EMBL" id="KAF6125097.1"/>
    </source>
</evidence>
<name>A0A834B293_9CHIR</name>
<gene>
    <name evidence="1" type="ORF">HJG60_009645</name>
</gene>
<dbReference type="EMBL" id="JABVXQ010000002">
    <property type="protein sequence ID" value="KAF6125097.1"/>
    <property type="molecule type" value="Genomic_DNA"/>
</dbReference>
<comment type="caution">
    <text evidence="1">The sequence shown here is derived from an EMBL/GenBank/DDBJ whole genome shotgun (WGS) entry which is preliminary data.</text>
</comment>
<dbReference type="AlphaFoldDB" id="A0A834B293"/>
<reference evidence="1 2" key="1">
    <citation type="journal article" date="2020" name="Nature">
        <title>Six reference-quality genomes reveal evolution of bat adaptations.</title>
        <authorList>
            <person name="Jebb D."/>
            <person name="Huang Z."/>
            <person name="Pippel M."/>
            <person name="Hughes G.M."/>
            <person name="Lavrichenko K."/>
            <person name="Devanna P."/>
            <person name="Winkler S."/>
            <person name="Jermiin L.S."/>
            <person name="Skirmuntt E.C."/>
            <person name="Katzourakis A."/>
            <person name="Burkitt-Gray L."/>
            <person name="Ray D.A."/>
            <person name="Sullivan K.A.M."/>
            <person name="Roscito J.G."/>
            <person name="Kirilenko B.M."/>
            <person name="Davalos L.M."/>
            <person name="Corthals A.P."/>
            <person name="Power M.L."/>
            <person name="Jones G."/>
            <person name="Ransome R.D."/>
            <person name="Dechmann D.K.N."/>
            <person name="Locatelli A.G."/>
            <person name="Puechmaille S.J."/>
            <person name="Fedrigo O."/>
            <person name="Jarvis E.D."/>
            <person name="Hiller M."/>
            <person name="Vernes S.C."/>
            <person name="Myers E.W."/>
            <person name="Teeling E.C."/>
        </authorList>
    </citation>
    <scope>NUCLEOTIDE SEQUENCE [LARGE SCALE GENOMIC DNA]</scope>
    <source>
        <strain evidence="1">Bat1K_MPI-CBG_1</strain>
    </source>
</reference>
<accession>A0A834B293</accession>
<dbReference type="Proteomes" id="UP000664940">
    <property type="component" value="Unassembled WGS sequence"/>
</dbReference>